<dbReference type="GeneID" id="54280140"/>
<evidence type="ECO:0000313" key="3">
    <source>
        <dbReference type="Proteomes" id="UP000799778"/>
    </source>
</evidence>
<keyword evidence="1" id="KW-0472">Membrane</keyword>
<dbReference type="Proteomes" id="UP000799778">
    <property type="component" value="Unassembled WGS sequence"/>
</dbReference>
<evidence type="ECO:0000256" key="1">
    <source>
        <dbReference type="SAM" id="Phobius"/>
    </source>
</evidence>
<dbReference type="EMBL" id="ML978074">
    <property type="protein sequence ID" value="KAF2011541.1"/>
    <property type="molecule type" value="Genomic_DNA"/>
</dbReference>
<keyword evidence="3" id="KW-1185">Reference proteome</keyword>
<organism evidence="2 3">
    <name type="scientific">Aaosphaeria arxii CBS 175.79</name>
    <dbReference type="NCBI Taxonomy" id="1450172"/>
    <lineage>
        <taxon>Eukaryota</taxon>
        <taxon>Fungi</taxon>
        <taxon>Dikarya</taxon>
        <taxon>Ascomycota</taxon>
        <taxon>Pezizomycotina</taxon>
        <taxon>Dothideomycetes</taxon>
        <taxon>Pleosporomycetidae</taxon>
        <taxon>Pleosporales</taxon>
        <taxon>Pleosporales incertae sedis</taxon>
        <taxon>Aaosphaeria</taxon>
    </lineage>
</organism>
<keyword evidence="1" id="KW-1133">Transmembrane helix</keyword>
<reference evidence="2" key="1">
    <citation type="journal article" date="2020" name="Stud. Mycol.">
        <title>101 Dothideomycetes genomes: a test case for predicting lifestyles and emergence of pathogens.</title>
        <authorList>
            <person name="Haridas S."/>
            <person name="Albert R."/>
            <person name="Binder M."/>
            <person name="Bloem J."/>
            <person name="Labutti K."/>
            <person name="Salamov A."/>
            <person name="Andreopoulos B."/>
            <person name="Baker S."/>
            <person name="Barry K."/>
            <person name="Bills G."/>
            <person name="Bluhm B."/>
            <person name="Cannon C."/>
            <person name="Castanera R."/>
            <person name="Culley D."/>
            <person name="Daum C."/>
            <person name="Ezra D."/>
            <person name="Gonzalez J."/>
            <person name="Henrissat B."/>
            <person name="Kuo A."/>
            <person name="Liang C."/>
            <person name="Lipzen A."/>
            <person name="Lutzoni F."/>
            <person name="Magnuson J."/>
            <person name="Mondo S."/>
            <person name="Nolan M."/>
            <person name="Ohm R."/>
            <person name="Pangilinan J."/>
            <person name="Park H.-J."/>
            <person name="Ramirez L."/>
            <person name="Alfaro M."/>
            <person name="Sun H."/>
            <person name="Tritt A."/>
            <person name="Yoshinaga Y."/>
            <person name="Zwiers L.-H."/>
            <person name="Turgeon B."/>
            <person name="Goodwin S."/>
            <person name="Spatafora J."/>
            <person name="Crous P."/>
            <person name="Grigoriev I."/>
        </authorList>
    </citation>
    <scope>NUCLEOTIDE SEQUENCE</scope>
    <source>
        <strain evidence="2">CBS 175.79</strain>
    </source>
</reference>
<gene>
    <name evidence="2" type="ORF">BU24DRAFT_283395</name>
</gene>
<protein>
    <submittedName>
        <fullName evidence="2">Uncharacterized protein</fullName>
    </submittedName>
</protein>
<name>A0A6A5XFD6_9PLEO</name>
<accession>A0A6A5XFD6</accession>
<proteinExistence type="predicted"/>
<feature type="transmembrane region" description="Helical" evidence="1">
    <location>
        <begin position="48"/>
        <end position="67"/>
    </location>
</feature>
<feature type="transmembrane region" description="Helical" evidence="1">
    <location>
        <begin position="88"/>
        <end position="108"/>
    </location>
</feature>
<evidence type="ECO:0000313" key="2">
    <source>
        <dbReference type="EMBL" id="KAF2011541.1"/>
    </source>
</evidence>
<keyword evidence="1" id="KW-0812">Transmembrane</keyword>
<dbReference type="RefSeq" id="XP_033379880.1">
    <property type="nucleotide sequence ID" value="XM_033522743.1"/>
</dbReference>
<dbReference type="AlphaFoldDB" id="A0A6A5XFD6"/>
<sequence>MTQTGQAPGAHRSVSLLSLSTEYNTISRHQDLSLQSAMMLLPISLRTYGVLIYLLPTLLRIYGNTIYTSHYLVHRGRIFHLFSSSSTNIITAIIILVKACAIINYLPIH</sequence>